<dbReference type="Proteomes" id="UP000218231">
    <property type="component" value="Unassembled WGS sequence"/>
</dbReference>
<organism evidence="7 8">
    <name type="scientific">Diploscapter pachys</name>
    <dbReference type="NCBI Taxonomy" id="2018661"/>
    <lineage>
        <taxon>Eukaryota</taxon>
        <taxon>Metazoa</taxon>
        <taxon>Ecdysozoa</taxon>
        <taxon>Nematoda</taxon>
        <taxon>Chromadorea</taxon>
        <taxon>Rhabditida</taxon>
        <taxon>Rhabditina</taxon>
        <taxon>Rhabditomorpha</taxon>
        <taxon>Rhabditoidea</taxon>
        <taxon>Rhabditidae</taxon>
        <taxon>Diploscapter</taxon>
    </lineage>
</organism>
<evidence type="ECO:0000256" key="5">
    <source>
        <dbReference type="SAM" id="MobiDB-lite"/>
    </source>
</evidence>
<proteinExistence type="predicted"/>
<evidence type="ECO:0000259" key="6">
    <source>
        <dbReference type="PROSITE" id="PS50888"/>
    </source>
</evidence>
<dbReference type="EMBL" id="LIAE01006382">
    <property type="protein sequence ID" value="PAV90290.1"/>
    <property type="molecule type" value="Genomic_DNA"/>
</dbReference>
<gene>
    <name evidence="7" type="ORF">WR25_25132</name>
</gene>
<dbReference type="STRING" id="2018661.A0A2A2LVS9"/>
<feature type="compositionally biased region" description="Polar residues" evidence="5">
    <location>
        <begin position="82"/>
        <end position="102"/>
    </location>
</feature>
<evidence type="ECO:0000256" key="2">
    <source>
        <dbReference type="ARBA" id="ARBA00023015"/>
    </source>
</evidence>
<dbReference type="OrthoDB" id="6085656at2759"/>
<comment type="caution">
    <text evidence="7">The sequence shown here is derived from an EMBL/GenBank/DDBJ whole genome shotgun (WGS) entry which is preliminary data.</text>
</comment>
<keyword evidence="8" id="KW-1185">Reference proteome</keyword>
<keyword evidence="4" id="KW-0539">Nucleus</keyword>
<dbReference type="Gene3D" id="4.10.280.10">
    <property type="entry name" value="Helix-loop-helix DNA-binding domain"/>
    <property type="match status" value="1"/>
</dbReference>
<dbReference type="AlphaFoldDB" id="A0A2A2LVS9"/>
<comment type="subcellular location">
    <subcellularLocation>
        <location evidence="1">Nucleus</location>
    </subcellularLocation>
</comment>
<dbReference type="GO" id="GO:0046983">
    <property type="term" value="F:protein dimerization activity"/>
    <property type="evidence" value="ECO:0007669"/>
    <property type="project" value="InterPro"/>
</dbReference>
<accession>A0A2A2LVS9</accession>
<protein>
    <recommendedName>
        <fullName evidence="6">BHLH domain-containing protein</fullName>
    </recommendedName>
</protein>
<sequence>MFSDVETSDERTRIRKTSKPLMEKKRRARINRCLAELKQILISDHHVSIGHSKWEKADILEMTVEYVRKLRMRKGSTDEDSNCQAVNEVSDKASPSNSNNSDGSEKIPWSRYSKKRRSSPPPSVCTASTSSSPKRFRSIDCSQNCPQPAAFPCAQPFLPTPITPSNVHHLMAQHLFAMQHYQNMKLAAMAPVSQMPLPSPISTPPIWRPI</sequence>
<name>A0A2A2LVS9_9BILA</name>
<evidence type="ECO:0000313" key="7">
    <source>
        <dbReference type="EMBL" id="PAV90290.1"/>
    </source>
</evidence>
<dbReference type="PROSITE" id="PS50888">
    <property type="entry name" value="BHLH"/>
    <property type="match status" value="1"/>
</dbReference>
<dbReference type="CDD" id="cd11410">
    <property type="entry name" value="bHLH_O_HES"/>
    <property type="match status" value="1"/>
</dbReference>
<evidence type="ECO:0000256" key="1">
    <source>
        <dbReference type="ARBA" id="ARBA00004123"/>
    </source>
</evidence>
<feature type="domain" description="BHLH" evidence="6">
    <location>
        <begin position="14"/>
        <end position="70"/>
    </location>
</feature>
<dbReference type="GO" id="GO:0005634">
    <property type="term" value="C:nucleus"/>
    <property type="evidence" value="ECO:0007669"/>
    <property type="project" value="UniProtKB-SubCell"/>
</dbReference>
<dbReference type="Pfam" id="PF00010">
    <property type="entry name" value="HLH"/>
    <property type="match status" value="1"/>
</dbReference>
<evidence type="ECO:0000256" key="3">
    <source>
        <dbReference type="ARBA" id="ARBA00023163"/>
    </source>
</evidence>
<dbReference type="InterPro" id="IPR036638">
    <property type="entry name" value="HLH_DNA-bd_sf"/>
</dbReference>
<dbReference type="SMART" id="SM00353">
    <property type="entry name" value="HLH"/>
    <property type="match status" value="1"/>
</dbReference>
<reference evidence="7 8" key="1">
    <citation type="journal article" date="2017" name="Curr. Biol.">
        <title>Genome architecture and evolution of a unichromosomal asexual nematode.</title>
        <authorList>
            <person name="Fradin H."/>
            <person name="Zegar C."/>
            <person name="Gutwein M."/>
            <person name="Lucas J."/>
            <person name="Kovtun M."/>
            <person name="Corcoran D."/>
            <person name="Baugh L.R."/>
            <person name="Kiontke K."/>
            <person name="Gunsalus K."/>
            <person name="Fitch D.H."/>
            <person name="Piano F."/>
        </authorList>
    </citation>
    <scope>NUCLEOTIDE SEQUENCE [LARGE SCALE GENOMIC DNA]</scope>
    <source>
        <strain evidence="7">PF1309</strain>
    </source>
</reference>
<dbReference type="InterPro" id="IPR050370">
    <property type="entry name" value="HES_HEY"/>
</dbReference>
<evidence type="ECO:0000313" key="8">
    <source>
        <dbReference type="Proteomes" id="UP000218231"/>
    </source>
</evidence>
<dbReference type="PANTHER" id="PTHR10985">
    <property type="entry name" value="BASIC HELIX-LOOP-HELIX TRANSCRIPTION FACTOR, HES-RELATED"/>
    <property type="match status" value="1"/>
</dbReference>
<dbReference type="SUPFAM" id="SSF47459">
    <property type="entry name" value="HLH, helix-loop-helix DNA-binding domain"/>
    <property type="match status" value="1"/>
</dbReference>
<keyword evidence="3" id="KW-0804">Transcription</keyword>
<feature type="region of interest" description="Disordered" evidence="5">
    <location>
        <begin position="73"/>
        <end position="139"/>
    </location>
</feature>
<dbReference type="InterPro" id="IPR011598">
    <property type="entry name" value="bHLH_dom"/>
</dbReference>
<keyword evidence="2" id="KW-0805">Transcription regulation</keyword>
<evidence type="ECO:0000256" key="4">
    <source>
        <dbReference type="ARBA" id="ARBA00023242"/>
    </source>
</evidence>